<proteinExistence type="predicted"/>
<protein>
    <submittedName>
        <fullName evidence="2">Zf-HC2 domain-containing protein</fullName>
    </submittedName>
</protein>
<accession>A0A847S8F2</accession>
<feature type="domain" description="Putative zinc-finger" evidence="1">
    <location>
        <begin position="9"/>
        <end position="43"/>
    </location>
</feature>
<name>A0A847S8F2_9NEIS</name>
<dbReference type="RefSeq" id="WP_168877911.1">
    <property type="nucleotide sequence ID" value="NZ_JABAIM010000003.1"/>
</dbReference>
<gene>
    <name evidence="2" type="ORF">HF682_13850</name>
</gene>
<keyword evidence="3" id="KW-1185">Reference proteome</keyword>
<dbReference type="Pfam" id="PF13490">
    <property type="entry name" value="zf-HC2"/>
    <property type="match status" value="1"/>
</dbReference>
<dbReference type="Proteomes" id="UP000587991">
    <property type="component" value="Unassembled WGS sequence"/>
</dbReference>
<comment type="caution">
    <text evidence="2">The sequence shown here is derived from an EMBL/GenBank/DDBJ whole genome shotgun (WGS) entry which is preliminary data.</text>
</comment>
<organism evidence="2 3">
    <name type="scientific">Leeia aquatica</name>
    <dbReference type="NCBI Taxonomy" id="2725557"/>
    <lineage>
        <taxon>Bacteria</taxon>
        <taxon>Pseudomonadati</taxon>
        <taxon>Pseudomonadota</taxon>
        <taxon>Betaproteobacteria</taxon>
        <taxon>Neisseriales</taxon>
        <taxon>Leeiaceae</taxon>
        <taxon>Leeia</taxon>
    </lineage>
</organism>
<dbReference type="AlphaFoldDB" id="A0A847S8F2"/>
<sequence length="69" mass="8136">MVKPEPRSCRKATELLSRSLDQPLGLGERFWLRWHLGLCSSCRNFRQQLGHLRTFSHHLPDQNRQPPES</sequence>
<evidence type="ECO:0000313" key="2">
    <source>
        <dbReference type="EMBL" id="NLR76244.1"/>
    </source>
</evidence>
<evidence type="ECO:0000313" key="3">
    <source>
        <dbReference type="Proteomes" id="UP000587991"/>
    </source>
</evidence>
<reference evidence="2 3" key="1">
    <citation type="submission" date="2020-04" db="EMBL/GenBank/DDBJ databases">
        <title>Draft genome of Leeia sp. IMCC25680.</title>
        <authorList>
            <person name="Song J."/>
            <person name="Cho J.-C."/>
        </authorList>
    </citation>
    <scope>NUCLEOTIDE SEQUENCE [LARGE SCALE GENOMIC DNA]</scope>
    <source>
        <strain evidence="2 3">IMCC25680</strain>
    </source>
</reference>
<dbReference type="InterPro" id="IPR027383">
    <property type="entry name" value="Znf_put"/>
</dbReference>
<evidence type="ECO:0000259" key="1">
    <source>
        <dbReference type="Pfam" id="PF13490"/>
    </source>
</evidence>
<dbReference type="EMBL" id="JABAIM010000003">
    <property type="protein sequence ID" value="NLR76244.1"/>
    <property type="molecule type" value="Genomic_DNA"/>
</dbReference>